<name>A0ABU5GTB3_9GAMM</name>
<dbReference type="NCBIfam" id="NF009538">
    <property type="entry name" value="PRK12904.1"/>
    <property type="match status" value="1"/>
</dbReference>
<keyword evidence="14 15" id="KW-0472">Membrane</keyword>
<evidence type="ECO:0000256" key="2">
    <source>
        <dbReference type="ARBA" id="ARBA00004170"/>
    </source>
</evidence>
<keyword evidence="6 15" id="KW-0963">Cytoplasm</keyword>
<dbReference type="PANTHER" id="PTHR30612:SF0">
    <property type="entry name" value="CHLOROPLAST PROTEIN-TRANSPORTING ATPASE"/>
    <property type="match status" value="1"/>
</dbReference>
<dbReference type="InterPro" id="IPR011115">
    <property type="entry name" value="SecA_DEAD"/>
</dbReference>
<feature type="domain" description="SecA family profile" evidence="19">
    <location>
        <begin position="3"/>
        <end position="619"/>
    </location>
</feature>
<evidence type="ECO:0000313" key="21">
    <source>
        <dbReference type="Proteomes" id="UP001294570"/>
    </source>
</evidence>
<dbReference type="InterPro" id="IPR027417">
    <property type="entry name" value="P-loop_NTPase"/>
</dbReference>
<evidence type="ECO:0000256" key="16">
    <source>
        <dbReference type="RuleBase" id="RU003874"/>
    </source>
</evidence>
<protein>
    <recommendedName>
        <fullName evidence="15 16">Protein translocase subunit SecA</fullName>
        <ecNumber evidence="15">7.4.2.8</ecNumber>
    </recommendedName>
</protein>
<dbReference type="Gene3D" id="3.40.50.300">
    <property type="entry name" value="P-loop containing nucleotide triphosphate hydrolases"/>
    <property type="match status" value="2"/>
</dbReference>
<dbReference type="InterPro" id="IPR011116">
    <property type="entry name" value="SecA_Wing/Scaffold"/>
</dbReference>
<accession>A0ABU5GTB3</accession>
<dbReference type="CDD" id="cd17928">
    <property type="entry name" value="DEXDc_SecA"/>
    <property type="match status" value="1"/>
</dbReference>
<feature type="region of interest" description="Disordered" evidence="17">
    <location>
        <begin position="863"/>
        <end position="892"/>
    </location>
</feature>
<organism evidence="20 21">
    <name type="scientific">Denitrificimonas halotolerans</name>
    <dbReference type="NCBI Taxonomy" id="3098930"/>
    <lineage>
        <taxon>Bacteria</taxon>
        <taxon>Pseudomonadati</taxon>
        <taxon>Pseudomonadota</taxon>
        <taxon>Gammaproteobacteria</taxon>
        <taxon>Pseudomonadales</taxon>
        <taxon>Pseudomonadaceae</taxon>
        <taxon>Denitrificimonas</taxon>
    </lineage>
</organism>
<dbReference type="PRINTS" id="PR00906">
    <property type="entry name" value="SECA"/>
</dbReference>
<keyword evidence="4 15" id="KW-0813">Transport</keyword>
<keyword evidence="8 15" id="KW-0547">Nucleotide-binding</keyword>
<dbReference type="EMBL" id="JAXIVU010000022">
    <property type="protein sequence ID" value="MDY7220238.1"/>
    <property type="molecule type" value="Genomic_DNA"/>
</dbReference>
<dbReference type="InterPro" id="IPR020937">
    <property type="entry name" value="SecA_CS"/>
</dbReference>
<reference evidence="20 21" key="1">
    <citation type="submission" date="2023-12" db="EMBL/GenBank/DDBJ databases">
        <title>Denitrificimonas halotolerans sp. nov.,a novel species isolated from landfill leachate.</title>
        <authorList>
            <person name="Wang S."/>
        </authorList>
    </citation>
    <scope>NUCLEOTIDE SEQUENCE [LARGE SCALE GENOMIC DNA]</scope>
    <source>
        <strain evidence="20 21">JX-1</strain>
    </source>
</reference>
<keyword evidence="11 15" id="KW-0653">Protein transport</keyword>
<dbReference type="SUPFAM" id="SSF52540">
    <property type="entry name" value="P-loop containing nucleoside triphosphate hydrolases"/>
    <property type="match status" value="2"/>
</dbReference>
<dbReference type="PROSITE" id="PS51192">
    <property type="entry name" value="HELICASE_ATP_BIND_1"/>
    <property type="match status" value="1"/>
</dbReference>
<evidence type="ECO:0000256" key="11">
    <source>
        <dbReference type="ARBA" id="ARBA00022927"/>
    </source>
</evidence>
<evidence type="ECO:0000256" key="13">
    <source>
        <dbReference type="ARBA" id="ARBA00023010"/>
    </source>
</evidence>
<sequence length="911" mass="103100">MFAPLFRKLLGSKNDRDIKRMYKKVNAINALEEQMVALSDEQLQAKTGEFRERLAGGESLDKLLPEAFAVVREAGKRIMGMRHFDVQLIGGQALHEGKIAEMRTGEGKTLVATLAVYLNALPGKGVHVVTVNDYLARRDANWMRPLYEFLGLSVGVVVPFQDPDDKRAAYASDITYGTNNEFGFDYLRDNMAFSLEDKFQRELHFAVIDEVDSILIDEARTPLIISGQAEDSSELYQKINKIIPTLKRQVENEEGEVLEPGHYTIDEKMRQVELNEDGHQYIEEKLTELGLLAEDESLYSSSNLSLLTHVNAGLRAHTLFNRNVEYIVQNDQVILVDEHTGRTMPGRRLSEGLHQAIEAKEGVPIQPESQTLASTTFQNYFRLYEKLSGMTGTADTEAFEFRQIYGLDVTVIPTHRKVARKDFNDLVFLTQPEKYAAIITDIRECQEQGRPVLVGTASIDSSEHISQVLTQEGIEHKVLNAKHHDLEADIIAQAGRPGAVTIATNMAGRGTDIVLGGSWEAEVAGLENPSPEQVADIKARWQERHQQVIEAGGLHVIATERHESRRIDNQLRGRSGRQGDPGSTRFYLSLEDSLMRIFASDRVKNFMKALGMKEGEAIEHRMVSNAIEKAQRKVEGRNFDMRKQLLEYDDVANEQRKVIYHMRNGLLASEDVGDVVAEFRHEVLSSTIVEFIPPQSLPEQWDIAGLETAIAEGFGTELPIQAWLDADDALFEDTLIERIREQVIAAYQEKEDLVGAEGLRNFEKQIILRVLDDLWKEHLSAMDHLRHGIHLRGYAQKNPKQEYKRESFNLFRDLLESIKRDSIRILSNVKIRQEDPEEEEARLRRQAEEMAARMQFQHEHAAGFEGEQETAEAQPQPAVAMPVRNEPKIGRNEPCTCGSGKKYKHCCGRIS</sequence>
<evidence type="ECO:0000256" key="5">
    <source>
        <dbReference type="ARBA" id="ARBA00022475"/>
    </source>
</evidence>
<dbReference type="PANTHER" id="PTHR30612">
    <property type="entry name" value="SECA INNER MEMBRANE COMPONENT OF SEC PROTEIN SECRETION SYSTEM"/>
    <property type="match status" value="1"/>
</dbReference>
<dbReference type="PROSITE" id="PS01312">
    <property type="entry name" value="SECA"/>
    <property type="match status" value="1"/>
</dbReference>
<dbReference type="InterPro" id="IPR014001">
    <property type="entry name" value="Helicase_ATP-bd"/>
</dbReference>
<dbReference type="HAMAP" id="MF_01382">
    <property type="entry name" value="SecA"/>
    <property type="match status" value="1"/>
</dbReference>
<feature type="binding site" evidence="15">
    <location>
        <position position="87"/>
    </location>
    <ligand>
        <name>ATP</name>
        <dbReference type="ChEBI" id="CHEBI:30616"/>
    </ligand>
</feature>
<dbReference type="Gene3D" id="1.10.3060.10">
    <property type="entry name" value="Helical scaffold and wing domains of SecA"/>
    <property type="match status" value="1"/>
</dbReference>
<comment type="caution">
    <text evidence="20">The sequence shown here is derived from an EMBL/GenBank/DDBJ whole genome shotgun (WGS) entry which is preliminary data.</text>
</comment>
<feature type="domain" description="Helicase ATP-binding" evidence="18">
    <location>
        <begin position="89"/>
        <end position="247"/>
    </location>
</feature>
<dbReference type="NCBIfam" id="TIGR00963">
    <property type="entry name" value="secA"/>
    <property type="match status" value="1"/>
</dbReference>
<dbReference type="EC" id="7.4.2.8" evidence="15"/>
<dbReference type="InterPro" id="IPR014018">
    <property type="entry name" value="SecA_motor_DEAD"/>
</dbReference>
<comment type="cofactor">
    <cofactor evidence="1">
        <name>Zn(2+)</name>
        <dbReference type="ChEBI" id="CHEBI:29105"/>
    </cofactor>
</comment>
<dbReference type="InterPro" id="IPR044722">
    <property type="entry name" value="SecA_SF2_C"/>
</dbReference>
<keyword evidence="12 15" id="KW-1278">Translocase</keyword>
<dbReference type="SMART" id="SM00957">
    <property type="entry name" value="SecA_DEAD"/>
    <property type="match status" value="1"/>
</dbReference>
<dbReference type="InterPro" id="IPR011130">
    <property type="entry name" value="SecA_preprotein_X-link_dom"/>
</dbReference>
<evidence type="ECO:0000259" key="19">
    <source>
        <dbReference type="PROSITE" id="PS51196"/>
    </source>
</evidence>
<comment type="subcellular location">
    <subcellularLocation>
        <location evidence="15">Cell membrane</location>
        <topology evidence="15">Peripheral membrane protein</topology>
        <orientation evidence="15">Cytoplasmic side</orientation>
    </subcellularLocation>
    <subcellularLocation>
        <location evidence="15">Cytoplasm</location>
    </subcellularLocation>
    <subcellularLocation>
        <location evidence="2">Membrane</location>
        <topology evidence="2">Peripheral membrane protein</topology>
    </subcellularLocation>
    <text evidence="15">Distribution is 50-50.</text>
</comment>
<evidence type="ECO:0000259" key="18">
    <source>
        <dbReference type="PROSITE" id="PS51192"/>
    </source>
</evidence>
<keyword evidence="5 15" id="KW-1003">Cell membrane</keyword>
<feature type="binding site" evidence="15">
    <location>
        <position position="512"/>
    </location>
    <ligand>
        <name>ATP</name>
        <dbReference type="ChEBI" id="CHEBI:30616"/>
    </ligand>
</feature>
<keyword evidence="21" id="KW-1185">Reference proteome</keyword>
<evidence type="ECO:0000256" key="10">
    <source>
        <dbReference type="ARBA" id="ARBA00022840"/>
    </source>
</evidence>
<evidence type="ECO:0000256" key="12">
    <source>
        <dbReference type="ARBA" id="ARBA00022967"/>
    </source>
</evidence>
<gene>
    <name evidence="15 20" type="primary">secA</name>
    <name evidence="20" type="ORF">TOI97_11760</name>
</gene>
<keyword evidence="10 15" id="KW-0067">ATP-binding</keyword>
<dbReference type="InterPro" id="IPR000185">
    <property type="entry name" value="SecA"/>
</dbReference>
<dbReference type="RefSeq" id="WP_321554353.1">
    <property type="nucleotide sequence ID" value="NZ_JAXIVU010000022.1"/>
</dbReference>
<comment type="similarity">
    <text evidence="3 15 16">Belongs to the SecA family.</text>
</comment>
<evidence type="ECO:0000256" key="1">
    <source>
        <dbReference type="ARBA" id="ARBA00001947"/>
    </source>
</evidence>
<evidence type="ECO:0000256" key="9">
    <source>
        <dbReference type="ARBA" id="ARBA00022833"/>
    </source>
</evidence>
<evidence type="ECO:0000313" key="20">
    <source>
        <dbReference type="EMBL" id="MDY7220238.1"/>
    </source>
</evidence>
<dbReference type="Pfam" id="PF02810">
    <property type="entry name" value="SEC-C"/>
    <property type="match status" value="1"/>
</dbReference>
<dbReference type="PROSITE" id="PS51196">
    <property type="entry name" value="SECA_MOTOR_DEAD"/>
    <property type="match status" value="1"/>
</dbReference>
<keyword evidence="7" id="KW-0479">Metal-binding</keyword>
<dbReference type="SUPFAM" id="SSF81886">
    <property type="entry name" value="Helical scaffold and wing domains of SecA"/>
    <property type="match status" value="1"/>
</dbReference>
<dbReference type="Proteomes" id="UP001294570">
    <property type="component" value="Unassembled WGS sequence"/>
</dbReference>
<dbReference type="Pfam" id="PF07516">
    <property type="entry name" value="SecA_SW"/>
    <property type="match status" value="1"/>
</dbReference>
<evidence type="ECO:0000256" key="3">
    <source>
        <dbReference type="ARBA" id="ARBA00007650"/>
    </source>
</evidence>
<proteinExistence type="inferred from homology"/>
<keyword evidence="9" id="KW-0862">Zinc</keyword>
<dbReference type="Pfam" id="PF01043">
    <property type="entry name" value="SecA_PP_bind"/>
    <property type="match status" value="1"/>
</dbReference>
<evidence type="ECO:0000256" key="15">
    <source>
        <dbReference type="HAMAP-Rule" id="MF_01382"/>
    </source>
</evidence>
<evidence type="ECO:0000256" key="4">
    <source>
        <dbReference type="ARBA" id="ARBA00022448"/>
    </source>
</evidence>
<feature type="binding site" evidence="15">
    <location>
        <begin position="105"/>
        <end position="109"/>
    </location>
    <ligand>
        <name>ATP</name>
        <dbReference type="ChEBI" id="CHEBI:30616"/>
    </ligand>
</feature>
<keyword evidence="13 15" id="KW-0811">Translocation</keyword>
<comment type="catalytic activity">
    <reaction evidence="15">
        <text>ATP + H2O + cellular proteinSide 1 = ADP + phosphate + cellular proteinSide 2.</text>
        <dbReference type="EC" id="7.4.2.8"/>
    </reaction>
</comment>
<dbReference type="InterPro" id="IPR036266">
    <property type="entry name" value="SecA_Wing/Scaffold_sf"/>
</dbReference>
<evidence type="ECO:0000256" key="7">
    <source>
        <dbReference type="ARBA" id="ARBA00022723"/>
    </source>
</evidence>
<evidence type="ECO:0000256" key="8">
    <source>
        <dbReference type="ARBA" id="ARBA00022741"/>
    </source>
</evidence>
<dbReference type="Pfam" id="PF07517">
    <property type="entry name" value="SecA_DEAD"/>
    <property type="match status" value="1"/>
</dbReference>
<comment type="subunit">
    <text evidence="15">Monomer and homodimer. Part of the essential Sec protein translocation apparatus which comprises SecA, SecYEG and auxiliary proteins SecDF-YajC and YidC.</text>
</comment>
<dbReference type="SUPFAM" id="SSF81767">
    <property type="entry name" value="Pre-protein crosslinking domain of SecA"/>
    <property type="match status" value="1"/>
</dbReference>
<evidence type="ECO:0000256" key="17">
    <source>
        <dbReference type="SAM" id="MobiDB-lite"/>
    </source>
</evidence>
<comment type="function">
    <text evidence="15">Part of the Sec protein translocase complex. Interacts with the SecYEG preprotein conducting channel. Has a central role in coupling the hydrolysis of ATP to the transfer of proteins into and across the cell membrane, serving both as a receptor for the preprotein-SecB complex and as an ATP-driven molecular motor driving the stepwise translocation of polypeptide chains across the membrane.</text>
</comment>
<evidence type="ECO:0000256" key="6">
    <source>
        <dbReference type="ARBA" id="ARBA00022490"/>
    </source>
</evidence>
<dbReference type="InterPro" id="IPR004027">
    <property type="entry name" value="SEC_C_motif"/>
</dbReference>
<dbReference type="InterPro" id="IPR036670">
    <property type="entry name" value="SecA_X-link_sf"/>
</dbReference>
<dbReference type="CDD" id="cd18803">
    <property type="entry name" value="SF2_C_secA"/>
    <property type="match status" value="1"/>
</dbReference>
<dbReference type="Pfam" id="PF21090">
    <property type="entry name" value="P-loop_SecA"/>
    <property type="match status" value="1"/>
</dbReference>
<dbReference type="SMART" id="SM00958">
    <property type="entry name" value="SecA_PP_bind"/>
    <property type="match status" value="1"/>
</dbReference>
<dbReference type="Gene3D" id="3.90.1440.10">
    <property type="entry name" value="SecA, preprotein cross-linking domain"/>
    <property type="match status" value="1"/>
</dbReference>
<evidence type="ECO:0000256" key="14">
    <source>
        <dbReference type="ARBA" id="ARBA00023136"/>
    </source>
</evidence>